<dbReference type="NCBIfam" id="NF006558">
    <property type="entry name" value="PRK09059.1"/>
    <property type="match status" value="1"/>
</dbReference>
<evidence type="ECO:0000313" key="3">
    <source>
        <dbReference type="EMBL" id="EJF88756.1"/>
    </source>
</evidence>
<proteinExistence type="predicted"/>
<dbReference type="OrthoDB" id="9803027at2"/>
<reference evidence="3 4" key="1">
    <citation type="submission" date="2012-03" db="EMBL/GenBank/DDBJ databases">
        <title>The Genome Sequence of Bartonella tamiae Th239.</title>
        <authorList>
            <consortium name="The Broad Institute Genome Sequencing Platform"/>
            <consortium name="The Broad Institute Genome Sequencing Center for Infectious Disease"/>
            <person name="Feldgarden M."/>
            <person name="Kirby J."/>
            <person name="Kosoy M."/>
            <person name="Birtles R."/>
            <person name="Probert W.S."/>
            <person name="Chiaraviglio L."/>
            <person name="Young S.K."/>
            <person name="Zeng Q."/>
            <person name="Gargeya S."/>
            <person name="Fitzgerald M."/>
            <person name="Haas B."/>
            <person name="Abouelleil A."/>
            <person name="Alvarado L."/>
            <person name="Arachchi H.M."/>
            <person name="Berlin A."/>
            <person name="Chapman S.B."/>
            <person name="Gearin G."/>
            <person name="Goldberg J."/>
            <person name="Griggs A."/>
            <person name="Gujja S."/>
            <person name="Hansen M."/>
            <person name="Heiman D."/>
            <person name="Howarth C."/>
            <person name="Larimer J."/>
            <person name="Lui A."/>
            <person name="MacDonald P.J.P."/>
            <person name="McCowen C."/>
            <person name="Montmayeur A."/>
            <person name="Murphy C."/>
            <person name="Neiman D."/>
            <person name="Pearson M."/>
            <person name="Priest M."/>
            <person name="Roberts A."/>
            <person name="Saif S."/>
            <person name="Shea T."/>
            <person name="Sisk P."/>
            <person name="Stolte C."/>
            <person name="Sykes S."/>
            <person name="Wortman J."/>
            <person name="Nusbaum C."/>
            <person name="Birren B."/>
        </authorList>
    </citation>
    <scope>NUCLEOTIDE SEQUENCE [LARGE SCALE GENOMIC DNA]</scope>
    <source>
        <strain evidence="3 4">Th239</strain>
    </source>
</reference>
<feature type="domain" description="Dihydroorotase catalytic" evidence="2">
    <location>
        <begin position="60"/>
        <end position="246"/>
    </location>
</feature>
<evidence type="ECO:0000313" key="4">
    <source>
        <dbReference type="Proteomes" id="UP000008952"/>
    </source>
</evidence>
<dbReference type="SUPFAM" id="SSF51338">
    <property type="entry name" value="Composite domain of metallo-dependent hydrolases"/>
    <property type="match status" value="1"/>
</dbReference>
<keyword evidence="4" id="KW-1185">Reference proteome</keyword>
<dbReference type="PANTHER" id="PTHR43668:SF2">
    <property type="entry name" value="ALLANTOINASE"/>
    <property type="match status" value="1"/>
</dbReference>
<dbReference type="GO" id="GO:0004038">
    <property type="term" value="F:allantoinase activity"/>
    <property type="evidence" value="ECO:0007669"/>
    <property type="project" value="TreeGrafter"/>
</dbReference>
<dbReference type="GO" id="GO:0046872">
    <property type="term" value="F:metal ion binding"/>
    <property type="evidence" value="ECO:0007669"/>
    <property type="project" value="InterPro"/>
</dbReference>
<dbReference type="Gene3D" id="2.30.40.10">
    <property type="entry name" value="Urease, subunit C, domain 1"/>
    <property type="match status" value="1"/>
</dbReference>
<dbReference type="Gene3D" id="3.20.20.140">
    <property type="entry name" value="Metal-dependent hydrolases"/>
    <property type="match status" value="1"/>
</dbReference>
<dbReference type="EMBL" id="AIMB01000008">
    <property type="protein sequence ID" value="EJF88756.1"/>
    <property type="molecule type" value="Genomic_DNA"/>
</dbReference>
<dbReference type="CDD" id="cd01317">
    <property type="entry name" value="DHOase_IIa"/>
    <property type="match status" value="1"/>
</dbReference>
<dbReference type="GO" id="GO:0006221">
    <property type="term" value="P:pyrimidine nucleotide biosynthetic process"/>
    <property type="evidence" value="ECO:0007669"/>
    <property type="project" value="UniProtKB-KW"/>
</dbReference>
<dbReference type="HOGENOM" id="CLU_015572_1_0_5"/>
<organism evidence="3 4">
    <name type="scientific">Bartonella tamiae Th239</name>
    <dbReference type="NCBI Taxonomy" id="1094558"/>
    <lineage>
        <taxon>Bacteria</taxon>
        <taxon>Pseudomonadati</taxon>
        <taxon>Pseudomonadota</taxon>
        <taxon>Alphaproteobacteria</taxon>
        <taxon>Hyphomicrobiales</taxon>
        <taxon>Bartonellaceae</taxon>
        <taxon>Bartonella</taxon>
    </lineage>
</organism>
<evidence type="ECO:0000259" key="2">
    <source>
        <dbReference type="Pfam" id="PF12890"/>
    </source>
</evidence>
<dbReference type="SUPFAM" id="SSF51556">
    <property type="entry name" value="Metallo-dependent hydrolases"/>
    <property type="match status" value="1"/>
</dbReference>
<dbReference type="InterPro" id="IPR004722">
    <property type="entry name" value="DHOase"/>
</dbReference>
<dbReference type="InterPro" id="IPR050138">
    <property type="entry name" value="DHOase/Allantoinase_Hydrolase"/>
</dbReference>
<name>J0QSB1_9HYPH</name>
<dbReference type="GO" id="GO:0004151">
    <property type="term" value="F:dihydroorotase activity"/>
    <property type="evidence" value="ECO:0007669"/>
    <property type="project" value="InterPro"/>
</dbReference>
<dbReference type="AlphaFoldDB" id="J0QSB1"/>
<dbReference type="Pfam" id="PF12890">
    <property type="entry name" value="DHOase"/>
    <property type="match status" value="1"/>
</dbReference>
<dbReference type="InterPro" id="IPR024403">
    <property type="entry name" value="DHOase_cat"/>
</dbReference>
<keyword evidence="1" id="KW-0665">Pyrimidine biosynthesis</keyword>
<dbReference type="GO" id="GO:0005737">
    <property type="term" value="C:cytoplasm"/>
    <property type="evidence" value="ECO:0007669"/>
    <property type="project" value="TreeGrafter"/>
</dbReference>
<accession>J0QSB1</accession>
<dbReference type="PATRIC" id="fig|1094558.3.peg.1408"/>
<dbReference type="InterPro" id="IPR032466">
    <property type="entry name" value="Metal_Hydrolase"/>
</dbReference>
<sequence>MSKALYNKTTVFQNARIVDPSRNMDEIGALIVDNGVFMASGKEAHNQGVPEGAEVYDLEGKTILPGLVDSRVFVGEPGEEHRETIESASHSAAAGGITSFLMMPDTNPVIDSVSLVEFIKRTARETAKVHVHPVPAITKGLMGQELTEFGLMKNAGAIAFSDGKKTIENSAMMRRAMTYARDFDMPIMHETQDKWLNSLGVMNEGLLASWLGLLGIPKEAEIIPLERDLRLANLTQCRYHAAQISTAMSAETIERAKQKNTKISSAVSINHISLNENDIGEYRTFFRLSPPLRTEDDRLSMIESLRNGTIDMIVSSHDPQDVDTKRLPFEDSQTGAVGLETLLAAALRLYHNGSLSLITIVRLLSTNPAKLFGLDAGTLKQGQNADFIIVDLEEPWVLSLDMLHSRSKNSPFEKARFQGRVLQTYVKGLKVFSIC</sequence>
<dbReference type="RefSeq" id="WP_008039558.1">
    <property type="nucleotide sequence ID" value="NZ_JH725147.1"/>
</dbReference>
<dbReference type="PANTHER" id="PTHR43668">
    <property type="entry name" value="ALLANTOINASE"/>
    <property type="match status" value="1"/>
</dbReference>
<dbReference type="NCBIfam" id="TIGR00857">
    <property type="entry name" value="pyrC_multi"/>
    <property type="match status" value="1"/>
</dbReference>
<dbReference type="Proteomes" id="UP000008952">
    <property type="component" value="Unassembled WGS sequence"/>
</dbReference>
<comment type="caution">
    <text evidence="3">The sequence shown here is derived from an EMBL/GenBank/DDBJ whole genome shotgun (WGS) entry which is preliminary data.</text>
</comment>
<dbReference type="STRING" id="1094558.ME5_01307"/>
<dbReference type="eggNOG" id="COG0044">
    <property type="taxonomic scope" value="Bacteria"/>
</dbReference>
<evidence type="ECO:0000256" key="1">
    <source>
        <dbReference type="ARBA" id="ARBA00022975"/>
    </source>
</evidence>
<protein>
    <submittedName>
        <fullName evidence="3">Dihydroorotase, multifunctional complex type</fullName>
    </submittedName>
</protein>
<dbReference type="InterPro" id="IPR011059">
    <property type="entry name" value="Metal-dep_hydrolase_composite"/>
</dbReference>
<dbReference type="GO" id="GO:0006145">
    <property type="term" value="P:purine nucleobase catabolic process"/>
    <property type="evidence" value="ECO:0007669"/>
    <property type="project" value="TreeGrafter"/>
</dbReference>
<gene>
    <name evidence="3" type="ORF">ME5_01307</name>
</gene>